<proteinExistence type="predicted"/>
<evidence type="ECO:0000313" key="1">
    <source>
        <dbReference type="EMBL" id="HAT6344309.1"/>
    </source>
</evidence>
<dbReference type="EMBL" id="DACTUL010000013">
    <property type="protein sequence ID" value="HAT6344309.1"/>
    <property type="molecule type" value="Genomic_DNA"/>
</dbReference>
<reference evidence="1" key="2">
    <citation type="submission" date="2020-01" db="EMBL/GenBank/DDBJ databases">
        <authorList>
            <consortium name="NCBI Pathogen Detection Project"/>
        </authorList>
    </citation>
    <scope>NUCLEOTIDE SEQUENCE</scope>
    <source>
        <strain evidence="1">OLC2673_Aeromonas</strain>
    </source>
</reference>
<dbReference type="Proteomes" id="UP000859505">
    <property type="component" value="Unassembled WGS sequence"/>
</dbReference>
<sequence>MSDAILSGLMAHGSQLLLLLERNELSAAEAQMDHYLDAFDGVFREFPVESHLDMERQQALLQFQMIHERIASARSLAEDELRQFSKAGRATSLYKSNAG</sequence>
<accession>A0AAD3UAS0</accession>
<gene>
    <name evidence="1" type="ORF">JAJ28_002034</name>
</gene>
<evidence type="ECO:0008006" key="3">
    <source>
        <dbReference type="Google" id="ProtNLM"/>
    </source>
</evidence>
<comment type="caution">
    <text evidence="1">The sequence shown here is derived from an EMBL/GenBank/DDBJ whole genome shotgun (WGS) entry which is preliminary data.</text>
</comment>
<evidence type="ECO:0000313" key="2">
    <source>
        <dbReference type="Proteomes" id="UP000859505"/>
    </source>
</evidence>
<dbReference type="AlphaFoldDB" id="A0AAD3UAS0"/>
<reference evidence="1" key="1">
    <citation type="journal article" date="2018" name="Genome Biol.">
        <title>SKESA: strategic k-mer extension for scrupulous assemblies.</title>
        <authorList>
            <person name="Souvorov A."/>
            <person name="Agarwala R."/>
            <person name="Lipman D.J."/>
        </authorList>
    </citation>
    <scope>NUCLEOTIDE SEQUENCE</scope>
    <source>
        <strain evidence="1">OLC2673_Aeromonas</strain>
    </source>
</reference>
<organism evidence="1 2">
    <name type="scientific">Aeromonas hydrophila</name>
    <dbReference type="NCBI Taxonomy" id="644"/>
    <lineage>
        <taxon>Bacteria</taxon>
        <taxon>Pseudomonadati</taxon>
        <taxon>Pseudomonadota</taxon>
        <taxon>Gammaproteobacteria</taxon>
        <taxon>Aeromonadales</taxon>
        <taxon>Aeromonadaceae</taxon>
        <taxon>Aeromonas</taxon>
    </lineage>
</organism>
<dbReference type="RefSeq" id="WP_408788080.1">
    <property type="nucleotide sequence ID" value="NZ_JBGWTT010000001.1"/>
</dbReference>
<name>A0AAD3UAS0_AERHY</name>
<protein>
    <recommendedName>
        <fullName evidence="3">Flagellar protein FliT</fullName>
    </recommendedName>
</protein>